<evidence type="ECO:0000313" key="2">
    <source>
        <dbReference type="EMBL" id="CDL65124.1"/>
    </source>
</evidence>
<feature type="region of interest" description="Disordered" evidence="1">
    <location>
        <begin position="386"/>
        <end position="423"/>
    </location>
</feature>
<dbReference type="NCBIfam" id="TIGR01537">
    <property type="entry name" value="portal_HK97"/>
    <property type="match status" value="1"/>
</dbReference>
<organism evidence="2">
    <name type="scientific">Staphylococcus xylosus</name>
    <dbReference type="NCBI Taxonomy" id="1288"/>
    <lineage>
        <taxon>Bacteria</taxon>
        <taxon>Bacillati</taxon>
        <taxon>Bacillota</taxon>
        <taxon>Bacilli</taxon>
        <taxon>Bacillales</taxon>
        <taxon>Staphylococcaceae</taxon>
        <taxon>Staphylococcus</taxon>
    </lineage>
</organism>
<evidence type="ECO:0000256" key="1">
    <source>
        <dbReference type="SAM" id="MobiDB-lite"/>
    </source>
</evidence>
<name>A0A077RGY7_STAXY</name>
<proteinExistence type="predicted"/>
<accession>A0A077RGY7</accession>
<dbReference type="EMBL" id="HG796218">
    <property type="protein sequence ID" value="CDL65124.1"/>
    <property type="molecule type" value="Genomic_DNA"/>
</dbReference>
<protein>
    <recommendedName>
        <fullName evidence="3">Phage portal protein</fullName>
    </recommendedName>
</protein>
<sequence length="423" mass="48930">MKAIAKQNLLSKVKQKLIDNWVDQSRQKLYDFSPWRNKNFWGVINNTLETNETIFAAITKLSNSMASIPIKLYKNYESVTNDISLLITDTPNGSISSFDFINQIETCRNEKGNAYVLIERDIYHQPNKLYLINPDVVEILIENTSKDVYYSIHAATDNKLIIHNTDMMHFKHIVGSNMVQGISPVDVLKNTTDFDNAIRNFNLKEMEKPESFVLKYGTNVSDEKRKAVVQNFKEFYEENGGVLFQEPGVEIDPLNKKYVSEDIVATENLTRERIANVFQIPSVFLNANNAMTFKSNEELDRYYLQHTLLPIIKQYEEEFNRKLLTKYRRTMGYYFKFNVKSFLRADSKTQAEVYFKAVRSGYYTVNDIRSWEDLPPVEGGDVPLISGDLYPIDTPPEQRHTSKGGDNHGQDKDLLSDEQEDPE</sequence>
<feature type="compositionally biased region" description="Basic and acidic residues" evidence="1">
    <location>
        <begin position="396"/>
        <end position="415"/>
    </location>
</feature>
<dbReference type="InterPro" id="IPR006944">
    <property type="entry name" value="Phage/GTA_portal"/>
</dbReference>
<reference evidence="2" key="1">
    <citation type="journal article" date="2014" name="Antimicrob. Agents Chemother.">
        <title>The Novel Macrolide-Lincosamide-Streptogramin B Resistance Gene erm(44) Is Associated with a Prophage in Staphylococcus xylosus.</title>
        <authorList>
            <person name="Wipf J.R."/>
            <person name="Schwendener S."/>
            <person name="Perreten V."/>
        </authorList>
    </citation>
    <scope>NUCLEOTIDE SEQUENCE</scope>
    <source>
        <strain evidence="2">JW4341</strain>
    </source>
</reference>
<evidence type="ECO:0008006" key="3">
    <source>
        <dbReference type="Google" id="ProtNLM"/>
    </source>
</evidence>
<dbReference type="InterPro" id="IPR006427">
    <property type="entry name" value="Portal_HK97"/>
</dbReference>
<dbReference type="Pfam" id="PF04860">
    <property type="entry name" value="Phage_portal"/>
    <property type="match status" value="1"/>
</dbReference>
<dbReference type="AlphaFoldDB" id="A0A077RGY7"/>